<organism evidence="1 2">
    <name type="scientific">Clostridium tagluense</name>
    <dbReference type="NCBI Taxonomy" id="360422"/>
    <lineage>
        <taxon>Bacteria</taxon>
        <taxon>Bacillati</taxon>
        <taxon>Bacillota</taxon>
        <taxon>Clostridia</taxon>
        <taxon>Eubacteriales</taxon>
        <taxon>Clostridiaceae</taxon>
        <taxon>Clostridium</taxon>
    </lineage>
</organism>
<evidence type="ECO:0000313" key="1">
    <source>
        <dbReference type="EMBL" id="GCD10400.1"/>
    </source>
</evidence>
<dbReference type="AlphaFoldDB" id="A0A401ULJ9"/>
<proteinExistence type="predicted"/>
<dbReference type="Proteomes" id="UP000287872">
    <property type="component" value="Unassembled WGS sequence"/>
</dbReference>
<keyword evidence="2" id="KW-1185">Reference proteome</keyword>
<reference evidence="1 2" key="1">
    <citation type="submission" date="2018-11" db="EMBL/GenBank/DDBJ databases">
        <title>Genome sequencing and assembly of Clostridium tagluense strain A121.</title>
        <authorList>
            <person name="Murakami T."/>
            <person name="Segawa T."/>
            <person name="Shcherbakova V.A."/>
            <person name="Mori H."/>
            <person name="Yoshimura Y."/>
        </authorList>
    </citation>
    <scope>NUCLEOTIDE SEQUENCE [LARGE SCALE GENOMIC DNA]</scope>
    <source>
        <strain evidence="1 2">A121</strain>
    </source>
</reference>
<gene>
    <name evidence="1" type="ORF">Ctaglu_20230</name>
</gene>
<accession>A0A401ULJ9</accession>
<evidence type="ECO:0000313" key="2">
    <source>
        <dbReference type="Proteomes" id="UP000287872"/>
    </source>
</evidence>
<dbReference type="OrthoDB" id="9804695at2"/>
<dbReference type="EMBL" id="BHYK01000009">
    <property type="protein sequence ID" value="GCD10400.1"/>
    <property type="molecule type" value="Genomic_DNA"/>
</dbReference>
<name>A0A401ULJ9_9CLOT</name>
<sequence>MHYQKQKQNHLIISGNIDELITPIEQNADWIYPVNKQIYKELGIKRISFLKSLPAKILIENVFRRRYF</sequence>
<protein>
    <submittedName>
        <fullName evidence="1">Uncharacterized protein</fullName>
    </submittedName>
</protein>
<dbReference type="RefSeq" id="WP_125000953.1">
    <property type="nucleotide sequence ID" value="NZ_BHYK01000009.1"/>
</dbReference>
<comment type="caution">
    <text evidence="1">The sequence shown here is derived from an EMBL/GenBank/DDBJ whole genome shotgun (WGS) entry which is preliminary data.</text>
</comment>